<evidence type="ECO:0000256" key="4">
    <source>
        <dbReference type="SAM" id="SignalP"/>
    </source>
</evidence>
<dbReference type="Gene3D" id="3.30.430.20">
    <property type="entry name" value="Gnk2 domain, C-X8-C-X2-C motif"/>
    <property type="match status" value="3"/>
</dbReference>
<feature type="domain" description="Gnk2-homologous" evidence="5">
    <location>
        <begin position="373"/>
        <end position="486"/>
    </location>
</feature>
<keyword evidence="3" id="KW-0472">Membrane</keyword>
<feature type="domain" description="Gnk2-homologous" evidence="5">
    <location>
        <begin position="42"/>
        <end position="153"/>
    </location>
</feature>
<dbReference type="PANTHER" id="PTHR32099:SF104">
    <property type="entry name" value="OS01G0774133 PROTEIN"/>
    <property type="match status" value="1"/>
</dbReference>
<dbReference type="HOGENOM" id="CLU_523160_0_0_1"/>
<organism evidence="6 7">
    <name type="scientific">Oryza rufipogon</name>
    <name type="common">Brownbeard rice</name>
    <name type="synonym">Asian wild rice</name>
    <dbReference type="NCBI Taxonomy" id="4529"/>
    <lineage>
        <taxon>Eukaryota</taxon>
        <taxon>Viridiplantae</taxon>
        <taxon>Streptophyta</taxon>
        <taxon>Embryophyta</taxon>
        <taxon>Tracheophyta</taxon>
        <taxon>Spermatophyta</taxon>
        <taxon>Magnoliopsida</taxon>
        <taxon>Liliopsida</taxon>
        <taxon>Poales</taxon>
        <taxon>Poaceae</taxon>
        <taxon>BOP clade</taxon>
        <taxon>Oryzoideae</taxon>
        <taxon>Oryzeae</taxon>
        <taxon>Oryzinae</taxon>
        <taxon>Oryza</taxon>
    </lineage>
</organism>
<dbReference type="PANTHER" id="PTHR32099">
    <property type="entry name" value="CYSTEINE-RICH REPEAT SECRETORY PROTEIN"/>
    <property type="match status" value="1"/>
</dbReference>
<accession>A0A0E0N373</accession>
<feature type="chain" id="PRO_5002368649" description="Gnk2-homologous domain-containing protein" evidence="4">
    <location>
        <begin position="26"/>
        <end position="521"/>
    </location>
</feature>
<dbReference type="Gramene" id="ORUFI01G36020.1">
    <property type="protein sequence ID" value="ORUFI01G36020.1"/>
    <property type="gene ID" value="ORUFI01G36020"/>
</dbReference>
<keyword evidence="1 4" id="KW-0732">Signal</keyword>
<dbReference type="eggNOG" id="ENOG502R509">
    <property type="taxonomic scope" value="Eukaryota"/>
</dbReference>
<evidence type="ECO:0000256" key="1">
    <source>
        <dbReference type="ARBA" id="ARBA00022729"/>
    </source>
</evidence>
<keyword evidence="7" id="KW-1185">Reference proteome</keyword>
<feature type="signal peptide" evidence="4">
    <location>
        <begin position="1"/>
        <end position="25"/>
    </location>
</feature>
<dbReference type="InterPro" id="IPR002902">
    <property type="entry name" value="GNK2"/>
</dbReference>
<dbReference type="InterPro" id="IPR038408">
    <property type="entry name" value="GNK2_sf"/>
</dbReference>
<evidence type="ECO:0000256" key="3">
    <source>
        <dbReference type="SAM" id="Phobius"/>
    </source>
</evidence>
<reference evidence="7" key="1">
    <citation type="submission" date="2013-06" db="EMBL/GenBank/DDBJ databases">
        <authorList>
            <person name="Zhao Q."/>
        </authorList>
    </citation>
    <scope>NUCLEOTIDE SEQUENCE</scope>
    <source>
        <strain evidence="7">cv. W1943</strain>
    </source>
</reference>
<dbReference type="EnsemblPlants" id="ORUFI01G36020.1">
    <property type="protein sequence ID" value="ORUFI01G36020.1"/>
    <property type="gene ID" value="ORUFI01G36020"/>
</dbReference>
<sequence>MALRKLSSLLLVAQLLLVVVGGASAIVARGTQLYTTGYFPQIDCSPAPMATSTGSNGTAFRANLLTLLASLPDQAAPTGFASMQAGAGGRAPGGDDDDRAFARGSCLGDSTPSQCRDCLAAAVIDVAEGCGADTRRAGAWLSGCYLAYADTDATSPRESAFHRWFFDGDILPFSDNLDPTFLDLANGAVSALAAAAANRSGSGRTMLAATQEFDDGANTGLAGSVLAQCAAGRAPADCVQCLQDSARAMPRCCWNAWGLGESVAVALSYDCVLQVHHAPGLSGGKPWWRSSPSVCPRRWSSSASNNHAGGGDRALALSVCLGDSTPALYRESLAAAVADVVAGCGARAGAWLDGCYRSYLAAYAADTNTTMSPSPAGGEFHRWVVTGDVLPFSDNLYATFLDMSNGVAARMLAIDVGAATTRTGLAGRVVAQCAAGVAPADCVQCLEGAAREIPRCFREARREEQGEGVGVVVSDDCVLRFDMTSSPAPRTSDTCDGTCKLLALAFGVALGIILSFTFNLQ</sequence>
<protein>
    <recommendedName>
        <fullName evidence="5">Gnk2-homologous domain-containing protein</fullName>
    </recommendedName>
</protein>
<evidence type="ECO:0000256" key="2">
    <source>
        <dbReference type="ARBA" id="ARBA00022737"/>
    </source>
</evidence>
<dbReference type="Pfam" id="PF01657">
    <property type="entry name" value="Stress-antifung"/>
    <property type="match status" value="1"/>
</dbReference>
<dbReference type="AlphaFoldDB" id="A0A0E0N373"/>
<evidence type="ECO:0000313" key="6">
    <source>
        <dbReference type="EnsemblPlants" id="ORUFI01G36020.1"/>
    </source>
</evidence>
<dbReference type="PROSITE" id="PS51473">
    <property type="entry name" value="GNK2"/>
    <property type="match status" value="3"/>
</dbReference>
<evidence type="ECO:0000313" key="7">
    <source>
        <dbReference type="Proteomes" id="UP000008022"/>
    </source>
</evidence>
<keyword evidence="3" id="KW-1133">Transmembrane helix</keyword>
<name>A0A0E0N373_ORYRU</name>
<keyword evidence="2" id="KW-0677">Repeat</keyword>
<proteinExistence type="predicted"/>
<evidence type="ECO:0000259" key="5">
    <source>
        <dbReference type="PROSITE" id="PS51473"/>
    </source>
</evidence>
<keyword evidence="3" id="KW-0812">Transmembrane</keyword>
<feature type="domain" description="Gnk2-homologous" evidence="5">
    <location>
        <begin position="161"/>
        <end position="280"/>
    </location>
</feature>
<dbReference type="CDD" id="cd23509">
    <property type="entry name" value="Gnk2-like"/>
    <property type="match status" value="2"/>
</dbReference>
<dbReference type="Proteomes" id="UP000008022">
    <property type="component" value="Unassembled WGS sequence"/>
</dbReference>
<dbReference type="STRING" id="4529.A0A0E0N373"/>
<feature type="transmembrane region" description="Helical" evidence="3">
    <location>
        <begin position="501"/>
        <end position="520"/>
    </location>
</feature>
<reference evidence="6" key="2">
    <citation type="submission" date="2015-06" db="UniProtKB">
        <authorList>
            <consortium name="EnsemblPlants"/>
        </authorList>
    </citation>
    <scope>IDENTIFICATION</scope>
</reference>